<evidence type="ECO:0000256" key="3">
    <source>
        <dbReference type="ARBA" id="ARBA00023163"/>
    </source>
</evidence>
<reference evidence="6 8" key="1">
    <citation type="submission" date="2020-12" db="EMBL/GenBank/DDBJ databases">
        <title>FDA dAtabase for Regulatory Grade micrObial Sequences (FDA-ARGOS): Supporting development and validation of Infectious Disease Dx tests.</title>
        <authorList>
            <person name="Minogue T."/>
            <person name="Wolcott M."/>
            <person name="Wasieloski L."/>
            <person name="Aguilar W."/>
            <person name="Moore D."/>
            <person name="Jaissle J."/>
            <person name="Tallon L."/>
            <person name="Sadzewicz L."/>
            <person name="Zhao X."/>
            <person name="Boylan J."/>
            <person name="Ott S."/>
            <person name="Bowen H."/>
            <person name="Vavikolanu K."/>
            <person name="Mehta A."/>
            <person name="Aluvathingal J."/>
            <person name="Nadendla S."/>
            <person name="Yan Y."/>
            <person name="Sichtig H."/>
        </authorList>
    </citation>
    <scope>NUCLEOTIDE SEQUENCE [LARGE SCALE GENOMIC DNA]</scope>
    <source>
        <strain evidence="6 8">FDAARGOS_949</strain>
        <plasmid evidence="6 8">unnamed1</plasmid>
    </source>
</reference>
<evidence type="ECO:0000313" key="9">
    <source>
        <dbReference type="Proteomes" id="UP001056386"/>
    </source>
</evidence>
<dbReference type="EMBL" id="CP065602">
    <property type="protein sequence ID" value="QPQ94688.1"/>
    <property type="molecule type" value="Genomic_DNA"/>
</dbReference>
<dbReference type="GO" id="GO:0003677">
    <property type="term" value="F:DNA binding"/>
    <property type="evidence" value="ECO:0007669"/>
    <property type="project" value="UniProtKB-UniRule"/>
</dbReference>
<reference evidence="7" key="2">
    <citation type="submission" date="2022-06" db="EMBL/GenBank/DDBJ databases">
        <title>Draft genome sequence of Burkholderia glumae strain GR20004 isolated from rice panicle showing bacterial panicle blight.</title>
        <authorList>
            <person name="Choi S.Y."/>
            <person name="Lee Y.H."/>
        </authorList>
    </citation>
    <scope>NUCLEOTIDE SEQUENCE</scope>
    <source>
        <strain evidence="7">GR20004</strain>
        <plasmid evidence="7">unnamed1</plasmid>
    </source>
</reference>
<dbReference type="InterPro" id="IPR001647">
    <property type="entry name" value="HTH_TetR"/>
</dbReference>
<name>A0AAQ0BUY3_BURGL</name>
<evidence type="ECO:0000256" key="2">
    <source>
        <dbReference type="ARBA" id="ARBA00023125"/>
    </source>
</evidence>
<protein>
    <submittedName>
        <fullName evidence="6">TetR/AcrR family transcriptional regulator</fullName>
    </submittedName>
</protein>
<organism evidence="6 8">
    <name type="scientific">Burkholderia glumae</name>
    <name type="common">Pseudomonas glumae</name>
    <dbReference type="NCBI Taxonomy" id="337"/>
    <lineage>
        <taxon>Bacteria</taxon>
        <taxon>Pseudomonadati</taxon>
        <taxon>Pseudomonadota</taxon>
        <taxon>Betaproteobacteria</taxon>
        <taxon>Burkholderiales</taxon>
        <taxon>Burkholderiaceae</taxon>
        <taxon>Burkholderia</taxon>
    </lineage>
</organism>
<keyword evidence="3" id="KW-0804">Transcription</keyword>
<dbReference type="AlphaFoldDB" id="A0AAQ0BUY3"/>
<dbReference type="InterPro" id="IPR009057">
    <property type="entry name" value="Homeodomain-like_sf"/>
</dbReference>
<dbReference type="Pfam" id="PF16925">
    <property type="entry name" value="TetR_C_13"/>
    <property type="match status" value="1"/>
</dbReference>
<evidence type="ECO:0000313" key="7">
    <source>
        <dbReference type="EMBL" id="USS44186.1"/>
    </source>
</evidence>
<dbReference type="InterPro" id="IPR011075">
    <property type="entry name" value="TetR_C"/>
</dbReference>
<dbReference type="PANTHER" id="PTHR47506:SF1">
    <property type="entry name" value="HTH-TYPE TRANSCRIPTIONAL REGULATOR YJDC"/>
    <property type="match status" value="1"/>
</dbReference>
<keyword evidence="6" id="KW-0614">Plasmid</keyword>
<keyword evidence="9" id="KW-1185">Reference proteome</keyword>
<dbReference type="PANTHER" id="PTHR47506">
    <property type="entry name" value="TRANSCRIPTIONAL REGULATORY PROTEIN"/>
    <property type="match status" value="1"/>
</dbReference>
<dbReference type="SUPFAM" id="SSF46689">
    <property type="entry name" value="Homeodomain-like"/>
    <property type="match status" value="1"/>
</dbReference>
<dbReference type="Pfam" id="PF00440">
    <property type="entry name" value="TetR_N"/>
    <property type="match status" value="1"/>
</dbReference>
<dbReference type="Gene3D" id="1.10.357.10">
    <property type="entry name" value="Tetracycline Repressor, domain 2"/>
    <property type="match status" value="1"/>
</dbReference>
<dbReference type="Gene3D" id="1.10.10.60">
    <property type="entry name" value="Homeodomain-like"/>
    <property type="match status" value="1"/>
</dbReference>
<evidence type="ECO:0000256" key="4">
    <source>
        <dbReference type="PROSITE-ProRule" id="PRU00335"/>
    </source>
</evidence>
<accession>A0AAQ0BUY3</accession>
<feature type="domain" description="HTH tetR-type" evidence="5">
    <location>
        <begin position="6"/>
        <end position="66"/>
    </location>
</feature>
<dbReference type="SUPFAM" id="SSF48498">
    <property type="entry name" value="Tetracyclin repressor-like, C-terminal domain"/>
    <property type="match status" value="1"/>
</dbReference>
<dbReference type="InterPro" id="IPR036271">
    <property type="entry name" value="Tet_transcr_reg_TetR-rel_C_sf"/>
</dbReference>
<feature type="DNA-binding region" description="H-T-H motif" evidence="4">
    <location>
        <begin position="29"/>
        <end position="48"/>
    </location>
</feature>
<evidence type="ECO:0000256" key="1">
    <source>
        <dbReference type="ARBA" id="ARBA00023015"/>
    </source>
</evidence>
<gene>
    <name evidence="6" type="ORF">I6H06_29190</name>
    <name evidence="7" type="ORF">NFI99_12945</name>
</gene>
<keyword evidence="1" id="KW-0805">Transcription regulation</keyword>
<dbReference type="Proteomes" id="UP001056386">
    <property type="component" value="Plasmid unnamed1"/>
</dbReference>
<dbReference type="PROSITE" id="PS50977">
    <property type="entry name" value="HTH_TETR_2"/>
    <property type="match status" value="1"/>
</dbReference>
<sequence length="190" mass="20593">MARPMEFDRSEALARAIDAFWECGYGALSANDLADRMRIGKSSLYNTFGSKAELLQEAVVGYTDLKSAALQQAMRGRSAVDVLRALLLDIVKRNDDGRGCLLVNTAVELGRHDAHVAQTTRAGFDAMAAAFEGLIASAQQAGEIRADLDAKDHARILVTSIAGLRVMVQSGFTSKEMRPFIETVLASMRI</sequence>
<proteinExistence type="predicted"/>
<dbReference type="EMBL" id="CP099584">
    <property type="protein sequence ID" value="USS44186.1"/>
    <property type="molecule type" value="Genomic_DNA"/>
</dbReference>
<dbReference type="RefSeq" id="WP_012732775.1">
    <property type="nucleotide sequence ID" value="NZ_CP021076.1"/>
</dbReference>
<evidence type="ECO:0000313" key="8">
    <source>
        <dbReference type="Proteomes" id="UP000594892"/>
    </source>
</evidence>
<dbReference type="Proteomes" id="UP000594892">
    <property type="component" value="Plasmid unnamed1"/>
</dbReference>
<geneLocation type="plasmid" evidence="8 9">
    <name>unnamed1</name>
</geneLocation>
<keyword evidence="2 4" id="KW-0238">DNA-binding</keyword>
<evidence type="ECO:0000313" key="6">
    <source>
        <dbReference type="EMBL" id="QPQ94688.1"/>
    </source>
</evidence>
<dbReference type="GeneID" id="45693221"/>
<evidence type="ECO:0000259" key="5">
    <source>
        <dbReference type="PROSITE" id="PS50977"/>
    </source>
</evidence>